<keyword evidence="2" id="KW-1133">Transmembrane helix</keyword>
<evidence type="ECO:0000256" key="2">
    <source>
        <dbReference type="SAM" id="Phobius"/>
    </source>
</evidence>
<dbReference type="RefSeq" id="WP_349272558.1">
    <property type="nucleotide sequence ID" value="NZ_JBECZB010000003.1"/>
</dbReference>
<evidence type="ECO:0000313" key="4">
    <source>
        <dbReference type="Proteomes" id="UP001447151"/>
    </source>
</evidence>
<accession>A0ABV1JIQ8</accession>
<name>A0ABV1JIQ8_NEIPO</name>
<reference evidence="3 4" key="1">
    <citation type="submission" date="2024-05" db="EMBL/GenBank/DDBJ databases">
        <authorList>
            <person name="Matzinger S.R."/>
            <person name="Bankers L."/>
            <person name="Rossheim A."/>
            <person name="Hetherington-Rauth M.C."/>
            <person name="Smith A."/>
            <person name="Baird S."/>
            <person name="Polanco D."/>
        </authorList>
    </citation>
    <scope>NUCLEOTIDE SEQUENCE [LARGE SCALE GENOMIC DNA]</scope>
    <source>
        <strain evidence="3 4">2024CJ-00066</strain>
    </source>
</reference>
<organism evidence="3 4">
    <name type="scientific">Neisseria polysaccharea</name>
    <dbReference type="NCBI Taxonomy" id="489"/>
    <lineage>
        <taxon>Bacteria</taxon>
        <taxon>Pseudomonadati</taxon>
        <taxon>Pseudomonadota</taxon>
        <taxon>Betaproteobacteria</taxon>
        <taxon>Neisseriales</taxon>
        <taxon>Neisseriaceae</taxon>
        <taxon>Neisseria</taxon>
    </lineage>
</organism>
<dbReference type="EMBL" id="JBECZB010000003">
    <property type="protein sequence ID" value="MEQ3510369.1"/>
    <property type="molecule type" value="Genomic_DNA"/>
</dbReference>
<keyword evidence="2" id="KW-0812">Transmembrane</keyword>
<evidence type="ECO:0000313" key="3">
    <source>
        <dbReference type="EMBL" id="MEQ3510369.1"/>
    </source>
</evidence>
<gene>
    <name evidence="3" type="ORF">ABM124_03350</name>
</gene>
<feature type="transmembrane region" description="Helical" evidence="2">
    <location>
        <begin position="72"/>
        <end position="98"/>
    </location>
</feature>
<sequence>MPSELSDGISYCRNIRNGTAPKSTPLPAHPESPSEPNKIYRPNVIQYHISHIMITALPPSLSKPQIIMTPSLLLSGLTFRLILALIAVSLLWGVYFWAVSA</sequence>
<keyword evidence="4" id="KW-1185">Reference proteome</keyword>
<proteinExistence type="predicted"/>
<keyword evidence="2" id="KW-0472">Membrane</keyword>
<protein>
    <submittedName>
        <fullName evidence="3">Uncharacterized protein</fullName>
    </submittedName>
</protein>
<evidence type="ECO:0000256" key="1">
    <source>
        <dbReference type="SAM" id="MobiDB-lite"/>
    </source>
</evidence>
<comment type="caution">
    <text evidence="3">The sequence shown here is derived from an EMBL/GenBank/DDBJ whole genome shotgun (WGS) entry which is preliminary data.</text>
</comment>
<dbReference type="Proteomes" id="UP001447151">
    <property type="component" value="Unassembled WGS sequence"/>
</dbReference>
<feature type="region of interest" description="Disordered" evidence="1">
    <location>
        <begin position="16"/>
        <end position="38"/>
    </location>
</feature>